<sequence length="56" mass="6755">MKAKLIRWIAEWLFRNHKYLLEEIVIGHGYHRHKNGKRKPTAVVNFPKEVSDETIR</sequence>
<dbReference type="AlphaFoldDB" id="A0A6H1Z6M0"/>
<evidence type="ECO:0000313" key="2">
    <source>
        <dbReference type="EMBL" id="QJA53823.1"/>
    </source>
</evidence>
<evidence type="ECO:0000313" key="3">
    <source>
        <dbReference type="EMBL" id="QJA83536.1"/>
    </source>
</evidence>
<proteinExistence type="predicted"/>
<dbReference type="EMBL" id="MT141562">
    <property type="protein sequence ID" value="QJA43178.1"/>
    <property type="molecule type" value="Genomic_DNA"/>
</dbReference>
<evidence type="ECO:0000313" key="1">
    <source>
        <dbReference type="EMBL" id="QJA43178.1"/>
    </source>
</evidence>
<accession>A0A6H1Z6M0</accession>
<dbReference type="EMBL" id="MT142512">
    <property type="protein sequence ID" value="QJA83536.1"/>
    <property type="molecule type" value="Genomic_DNA"/>
</dbReference>
<dbReference type="EMBL" id="MT145155">
    <property type="protein sequence ID" value="QJI04177.1"/>
    <property type="molecule type" value="Genomic_DNA"/>
</dbReference>
<reference evidence="1" key="1">
    <citation type="submission" date="2020-03" db="EMBL/GenBank/DDBJ databases">
        <title>The deep terrestrial virosphere.</title>
        <authorList>
            <person name="Holmfeldt K."/>
            <person name="Nilsson E."/>
            <person name="Simone D."/>
            <person name="Lopez-Fernandez M."/>
            <person name="Wu X."/>
            <person name="de Brujin I."/>
            <person name="Lundin D."/>
            <person name="Andersson A."/>
            <person name="Bertilsson S."/>
            <person name="Dopson M."/>
        </authorList>
    </citation>
    <scope>NUCLEOTIDE SEQUENCE</scope>
    <source>
        <strain evidence="3">MM415A00275</strain>
        <strain evidence="1">MM415B00324</strain>
        <strain evidence="2">TM448A04054</strain>
        <strain evidence="4">TM448B06464</strain>
    </source>
</reference>
<organism evidence="1">
    <name type="scientific">viral metagenome</name>
    <dbReference type="NCBI Taxonomy" id="1070528"/>
    <lineage>
        <taxon>unclassified sequences</taxon>
        <taxon>metagenomes</taxon>
        <taxon>organismal metagenomes</taxon>
    </lineage>
</organism>
<evidence type="ECO:0000313" key="4">
    <source>
        <dbReference type="EMBL" id="QJI04177.1"/>
    </source>
</evidence>
<dbReference type="EMBL" id="MT144454">
    <property type="protein sequence ID" value="QJA53823.1"/>
    <property type="molecule type" value="Genomic_DNA"/>
</dbReference>
<protein>
    <submittedName>
        <fullName evidence="1">Uncharacterized protein</fullName>
    </submittedName>
</protein>
<gene>
    <name evidence="3" type="ORF">MM415A00275_0041</name>
    <name evidence="1" type="ORF">MM415B00324_0008</name>
    <name evidence="2" type="ORF">TM448A04054_0007</name>
    <name evidence="4" type="ORF">TM448B06464_0010</name>
</gene>
<name>A0A6H1Z6M0_9ZZZZ</name>